<reference evidence="3 4" key="1">
    <citation type="submission" date="2019-10" db="EMBL/GenBank/DDBJ databases">
        <title>Description of Paenibacillus humi sp. nov.</title>
        <authorList>
            <person name="Carlier A."/>
            <person name="Qi S."/>
        </authorList>
    </citation>
    <scope>NUCLEOTIDE SEQUENCE [LARGE SCALE GENOMIC DNA]</scope>
    <source>
        <strain evidence="3 4">LMG 31461</strain>
    </source>
</reference>
<keyword evidence="4" id="KW-1185">Reference proteome</keyword>
<dbReference type="InterPro" id="IPR050807">
    <property type="entry name" value="TransReg_Diox_bact_type"/>
</dbReference>
<evidence type="ECO:0000313" key="3">
    <source>
        <dbReference type="EMBL" id="NOU69597.1"/>
    </source>
</evidence>
<evidence type="ECO:0000259" key="2">
    <source>
        <dbReference type="PROSITE" id="PS50943"/>
    </source>
</evidence>
<dbReference type="SUPFAM" id="SSF47413">
    <property type="entry name" value="lambda repressor-like DNA-binding domains"/>
    <property type="match status" value="1"/>
</dbReference>
<dbReference type="InterPro" id="IPR001387">
    <property type="entry name" value="Cro/C1-type_HTH"/>
</dbReference>
<dbReference type="PANTHER" id="PTHR46797">
    <property type="entry name" value="HTH-TYPE TRANSCRIPTIONAL REGULATOR"/>
    <property type="match status" value="1"/>
</dbReference>
<dbReference type="EMBL" id="WHNY01000093">
    <property type="protein sequence ID" value="NOU69597.1"/>
    <property type="molecule type" value="Genomic_DNA"/>
</dbReference>
<protein>
    <submittedName>
        <fullName evidence="3">Helix-turn-helix domain-containing protein</fullName>
    </submittedName>
</protein>
<gene>
    <name evidence="3" type="ORF">GC096_36880</name>
</gene>
<feature type="domain" description="HTH cro/C1-type" evidence="2">
    <location>
        <begin position="32"/>
        <end position="86"/>
    </location>
</feature>
<dbReference type="CDD" id="cd00093">
    <property type="entry name" value="HTH_XRE"/>
    <property type="match status" value="1"/>
</dbReference>
<dbReference type="Proteomes" id="UP000653578">
    <property type="component" value="Unassembled WGS sequence"/>
</dbReference>
<dbReference type="InterPro" id="IPR010982">
    <property type="entry name" value="Lambda_DNA-bd_dom_sf"/>
</dbReference>
<evidence type="ECO:0000313" key="4">
    <source>
        <dbReference type="Proteomes" id="UP000653578"/>
    </source>
</evidence>
<dbReference type="RefSeq" id="WP_171638138.1">
    <property type="nucleotide sequence ID" value="NZ_WHNY01000093.1"/>
</dbReference>
<dbReference type="Gene3D" id="1.10.260.40">
    <property type="entry name" value="lambda repressor-like DNA-binding domains"/>
    <property type="match status" value="1"/>
</dbReference>
<name>A0ABX1XM40_9BACL</name>
<dbReference type="SMART" id="SM00530">
    <property type="entry name" value="HTH_XRE"/>
    <property type="match status" value="1"/>
</dbReference>
<sequence length="104" mass="11667">MKTWDEMFQEMDPENQSEIEVIRERAAMVTELIAIREHKGWTQDELARKVGMKQSAIARFEGGSTMPRMDTVLKIARALGVKMTFMPLGAGKEEAAAVYLGAYA</sequence>
<dbReference type="PROSITE" id="PS50943">
    <property type="entry name" value="HTH_CROC1"/>
    <property type="match status" value="1"/>
</dbReference>
<organism evidence="3 4">
    <name type="scientific">Paenibacillus plantarum</name>
    <dbReference type="NCBI Taxonomy" id="2654975"/>
    <lineage>
        <taxon>Bacteria</taxon>
        <taxon>Bacillati</taxon>
        <taxon>Bacillota</taxon>
        <taxon>Bacilli</taxon>
        <taxon>Bacillales</taxon>
        <taxon>Paenibacillaceae</taxon>
        <taxon>Paenibacillus</taxon>
    </lineage>
</organism>
<dbReference type="PANTHER" id="PTHR46797:SF1">
    <property type="entry name" value="METHYLPHOSPHONATE SYNTHASE"/>
    <property type="match status" value="1"/>
</dbReference>
<evidence type="ECO:0000256" key="1">
    <source>
        <dbReference type="ARBA" id="ARBA00023125"/>
    </source>
</evidence>
<dbReference type="Pfam" id="PF01381">
    <property type="entry name" value="HTH_3"/>
    <property type="match status" value="1"/>
</dbReference>
<comment type="caution">
    <text evidence="3">The sequence shown here is derived from an EMBL/GenBank/DDBJ whole genome shotgun (WGS) entry which is preliminary data.</text>
</comment>
<proteinExistence type="predicted"/>
<accession>A0ABX1XM40</accession>
<keyword evidence="1" id="KW-0238">DNA-binding</keyword>